<evidence type="ECO:0000256" key="9">
    <source>
        <dbReference type="ARBA" id="ARBA00023268"/>
    </source>
</evidence>
<keyword evidence="8" id="KW-0378">Hydrolase</keyword>
<evidence type="ECO:0000256" key="6">
    <source>
        <dbReference type="ARBA" id="ARBA00022676"/>
    </source>
</evidence>
<dbReference type="GeneID" id="78295053"/>
<dbReference type="GO" id="GO:0008955">
    <property type="term" value="F:peptidoglycan glycosyltransferase activity"/>
    <property type="evidence" value="ECO:0007669"/>
    <property type="project" value="UniProtKB-EC"/>
</dbReference>
<accession>A0A2U1B1Z8</accession>
<feature type="domain" description="Penicillin-binding protein transpeptidase" evidence="13">
    <location>
        <begin position="318"/>
        <end position="543"/>
    </location>
</feature>
<sequence length="738" mass="80728">MRRIVLNRRRLAAGAAILAAVFAAAAAFRQWVLPYCVPLPEEELARRIPARRFFDRAGRLLHSRPGFDYEWRFPVRLDALPAHLVEITLAVEDRNFYRHDGVDLAASARAFWQLLKHGRIVSGSSTVTMQLMNLADRRPRSWFNKLCQMELARGWEKKHSKREILEAYFNYLPYGGKLYGVEAAARYYFGRSASELNFAECTLLAGIPQRPNRFRPDRHPEAARRRQKTVLEMLVRRKLLTAGEAGRIYAEEPLRYRDFSLPLWRRAADPQFFELAERSAEAPLPERVTVTLDPELQDAALALLKRSVALHPSVHDGALAVLENRTGKVRALVGTLDFGALPAGQVNAAVAYRSPGSALKPFLFGEAVEGGMLAGDTVLDDSPLLYGGYRPGNFDGTFRGRVSAETALAESLNTPAVRLLRSLGTERVKRTLSRFGLWRPGAPAPDKLGLSLALGSLDVTLLDLANAYRAIASGGIHRPFLLLEDTAAPAGTAVWSAGSCEMLASMLRSRALPGAGGLPVAWKTGTSNGNRDAWCIAFTPEWTVGVWFGNKDGTPSPDLVGGPLAAPAAGAMMRTLYRNAPPPEWPEAHREITALCRRSGLRPGMFCGETFPGAVVRGIPLQSCRDCRREANAKAPKPTAVVTPAPGTYRAEAGGGVRFRLDCTPAEVHFYLDNRYQGKIAAGSDLMLAPGTHRLLFWGGDGYRAASMEIRVLPPRNAERKKAPEPSGPGAGTADPVT</sequence>
<dbReference type="InterPro" id="IPR050396">
    <property type="entry name" value="Glycosyltr_51/Transpeptidase"/>
</dbReference>
<name>A0A2U1B1Z8_9BACT</name>
<dbReference type="InterPro" id="IPR001460">
    <property type="entry name" value="PCN-bd_Tpept"/>
</dbReference>
<comment type="catalytic activity">
    <reaction evidence="11">
        <text>[GlcNAc-(1-&gt;4)-Mur2Ac(oyl-L-Ala-gamma-D-Glu-L-Lys-D-Ala-D-Ala)](n)-di-trans,octa-cis-undecaprenyl diphosphate + beta-D-GlcNAc-(1-&gt;4)-Mur2Ac(oyl-L-Ala-gamma-D-Glu-L-Lys-D-Ala-D-Ala)-di-trans,octa-cis-undecaprenyl diphosphate = [GlcNAc-(1-&gt;4)-Mur2Ac(oyl-L-Ala-gamma-D-Glu-L-Lys-D-Ala-D-Ala)](n+1)-di-trans,octa-cis-undecaprenyl diphosphate + di-trans,octa-cis-undecaprenyl diphosphate + H(+)</text>
        <dbReference type="Rhea" id="RHEA:23708"/>
        <dbReference type="Rhea" id="RHEA-COMP:9602"/>
        <dbReference type="Rhea" id="RHEA-COMP:9603"/>
        <dbReference type="ChEBI" id="CHEBI:15378"/>
        <dbReference type="ChEBI" id="CHEBI:58405"/>
        <dbReference type="ChEBI" id="CHEBI:60033"/>
        <dbReference type="ChEBI" id="CHEBI:78435"/>
        <dbReference type="EC" id="2.4.99.28"/>
    </reaction>
</comment>
<dbReference type="Gene3D" id="3.40.710.10">
    <property type="entry name" value="DD-peptidase/beta-lactamase superfamily"/>
    <property type="match status" value="1"/>
</dbReference>
<keyword evidence="7" id="KW-0808">Transferase</keyword>
<dbReference type="SUPFAM" id="SSF53955">
    <property type="entry name" value="Lysozyme-like"/>
    <property type="match status" value="1"/>
</dbReference>
<dbReference type="GO" id="GO:0006508">
    <property type="term" value="P:proteolysis"/>
    <property type="evidence" value="ECO:0007669"/>
    <property type="project" value="UniProtKB-KW"/>
</dbReference>
<evidence type="ECO:0000259" key="13">
    <source>
        <dbReference type="Pfam" id="PF00905"/>
    </source>
</evidence>
<dbReference type="InterPro" id="IPR023346">
    <property type="entry name" value="Lysozyme-like_dom_sf"/>
</dbReference>
<gene>
    <name evidence="15" type="ORF">C8D82_1113</name>
</gene>
<evidence type="ECO:0000259" key="14">
    <source>
        <dbReference type="Pfam" id="PF00912"/>
    </source>
</evidence>
<evidence type="ECO:0000256" key="10">
    <source>
        <dbReference type="ARBA" id="ARBA00044770"/>
    </source>
</evidence>
<dbReference type="InterPro" id="IPR001264">
    <property type="entry name" value="Glyco_trans_51"/>
</dbReference>
<dbReference type="Gene3D" id="1.10.3810.10">
    <property type="entry name" value="Biosynthetic peptidoglycan transglycosylase-like"/>
    <property type="match status" value="1"/>
</dbReference>
<dbReference type="OrthoDB" id="9766909at2"/>
<evidence type="ECO:0000256" key="12">
    <source>
        <dbReference type="SAM" id="MobiDB-lite"/>
    </source>
</evidence>
<keyword evidence="4" id="KW-0121">Carboxypeptidase</keyword>
<keyword evidence="16" id="KW-1185">Reference proteome</keyword>
<dbReference type="GO" id="GO:0008658">
    <property type="term" value="F:penicillin binding"/>
    <property type="evidence" value="ECO:0007669"/>
    <property type="project" value="InterPro"/>
</dbReference>
<evidence type="ECO:0000256" key="5">
    <source>
        <dbReference type="ARBA" id="ARBA00022670"/>
    </source>
</evidence>
<feature type="region of interest" description="Disordered" evidence="12">
    <location>
        <begin position="714"/>
        <end position="738"/>
    </location>
</feature>
<comment type="similarity">
    <text evidence="2">In the C-terminal section; belongs to the transpeptidase family.</text>
</comment>
<dbReference type="InterPro" id="IPR012338">
    <property type="entry name" value="Beta-lactam/transpept-like"/>
</dbReference>
<comment type="caution">
    <text evidence="15">The sequence shown here is derived from an EMBL/GenBank/DDBJ whole genome shotgun (WGS) entry which is preliminary data.</text>
</comment>
<evidence type="ECO:0000256" key="7">
    <source>
        <dbReference type="ARBA" id="ARBA00022679"/>
    </source>
</evidence>
<keyword evidence="6" id="KW-0328">Glycosyltransferase</keyword>
<dbReference type="RefSeq" id="WP_116883745.1">
    <property type="nucleotide sequence ID" value="NZ_CABMMC010000178.1"/>
</dbReference>
<dbReference type="GO" id="GO:0004180">
    <property type="term" value="F:carboxypeptidase activity"/>
    <property type="evidence" value="ECO:0007669"/>
    <property type="project" value="UniProtKB-KW"/>
</dbReference>
<reference evidence="15 16" key="1">
    <citation type="submission" date="2018-04" db="EMBL/GenBank/DDBJ databases">
        <title>Genomic Encyclopedia of Type Strains, Phase IV (KMG-IV): sequencing the most valuable type-strain genomes for metagenomic binning, comparative biology and taxonomic classification.</title>
        <authorList>
            <person name="Goeker M."/>
        </authorList>
    </citation>
    <scope>NUCLEOTIDE SEQUENCE [LARGE SCALE GENOMIC DNA]</scope>
    <source>
        <strain evidence="15 16">DSM 14823</strain>
    </source>
</reference>
<proteinExistence type="inferred from homology"/>
<keyword evidence="5" id="KW-0645">Protease</keyword>
<evidence type="ECO:0000313" key="16">
    <source>
        <dbReference type="Proteomes" id="UP000245959"/>
    </source>
</evidence>
<dbReference type="Pfam" id="PF00905">
    <property type="entry name" value="Transpeptidase"/>
    <property type="match status" value="1"/>
</dbReference>
<evidence type="ECO:0000256" key="2">
    <source>
        <dbReference type="ARBA" id="ARBA00007090"/>
    </source>
</evidence>
<comment type="pathway">
    <text evidence="1">Cell wall biogenesis; peptidoglycan biosynthesis.</text>
</comment>
<evidence type="ECO:0000256" key="3">
    <source>
        <dbReference type="ARBA" id="ARBA00007739"/>
    </source>
</evidence>
<evidence type="ECO:0000256" key="4">
    <source>
        <dbReference type="ARBA" id="ARBA00022645"/>
    </source>
</evidence>
<dbReference type="Proteomes" id="UP000245959">
    <property type="component" value="Unassembled WGS sequence"/>
</dbReference>
<dbReference type="EC" id="2.4.99.28" evidence="10"/>
<evidence type="ECO:0000313" key="15">
    <source>
        <dbReference type="EMBL" id="PVY42547.1"/>
    </source>
</evidence>
<comment type="similarity">
    <text evidence="3">In the N-terminal section; belongs to the glycosyltransferase 51 family.</text>
</comment>
<dbReference type="GO" id="GO:0009252">
    <property type="term" value="P:peptidoglycan biosynthetic process"/>
    <property type="evidence" value="ECO:0007669"/>
    <property type="project" value="TreeGrafter"/>
</dbReference>
<dbReference type="PANTHER" id="PTHR32282:SF15">
    <property type="entry name" value="PENICILLIN-BINDING PROTEIN 1C"/>
    <property type="match status" value="1"/>
</dbReference>
<dbReference type="EMBL" id="QEKH01000011">
    <property type="protein sequence ID" value="PVY42547.1"/>
    <property type="molecule type" value="Genomic_DNA"/>
</dbReference>
<dbReference type="InterPro" id="IPR036950">
    <property type="entry name" value="PBP_transglycosylase"/>
</dbReference>
<evidence type="ECO:0000256" key="11">
    <source>
        <dbReference type="ARBA" id="ARBA00049902"/>
    </source>
</evidence>
<dbReference type="SUPFAM" id="SSF56601">
    <property type="entry name" value="beta-lactamase/transpeptidase-like"/>
    <property type="match status" value="1"/>
</dbReference>
<organism evidence="15 16">
    <name type="scientific">Victivallis vadensis</name>
    <dbReference type="NCBI Taxonomy" id="172901"/>
    <lineage>
        <taxon>Bacteria</taxon>
        <taxon>Pseudomonadati</taxon>
        <taxon>Lentisphaerota</taxon>
        <taxon>Lentisphaeria</taxon>
        <taxon>Victivallales</taxon>
        <taxon>Victivallaceae</taxon>
        <taxon>Victivallis</taxon>
    </lineage>
</organism>
<protein>
    <recommendedName>
        <fullName evidence="10">peptidoglycan glycosyltransferase</fullName>
        <ecNumber evidence="10">2.4.99.28</ecNumber>
    </recommendedName>
</protein>
<dbReference type="PANTHER" id="PTHR32282">
    <property type="entry name" value="BINDING PROTEIN TRANSPEPTIDASE, PUTATIVE-RELATED"/>
    <property type="match status" value="1"/>
</dbReference>
<evidence type="ECO:0000256" key="1">
    <source>
        <dbReference type="ARBA" id="ARBA00004752"/>
    </source>
</evidence>
<dbReference type="AlphaFoldDB" id="A0A2U1B1Z8"/>
<keyword evidence="9" id="KW-0511">Multifunctional enzyme</keyword>
<dbReference type="Pfam" id="PF00912">
    <property type="entry name" value="Transgly"/>
    <property type="match status" value="1"/>
</dbReference>
<evidence type="ECO:0000256" key="8">
    <source>
        <dbReference type="ARBA" id="ARBA00022801"/>
    </source>
</evidence>
<dbReference type="GO" id="GO:0030288">
    <property type="term" value="C:outer membrane-bounded periplasmic space"/>
    <property type="evidence" value="ECO:0007669"/>
    <property type="project" value="TreeGrafter"/>
</dbReference>
<feature type="domain" description="Glycosyl transferase family 51" evidence="14">
    <location>
        <begin position="68"/>
        <end position="233"/>
    </location>
</feature>